<feature type="transmembrane region" description="Helical" evidence="1">
    <location>
        <begin position="25"/>
        <end position="47"/>
    </location>
</feature>
<dbReference type="STRING" id="869212.Turpa_3248"/>
<dbReference type="EMBL" id="CP002959">
    <property type="protein sequence ID" value="AFM13887.1"/>
    <property type="molecule type" value="Genomic_DNA"/>
</dbReference>
<sequence>MLITPNLIRWQYEGYAKYHANRVNLFIHILTAPIFFAATVSLTVHLALVEWPVAAASFGAMVFVLLVQGFGHKREKVPPERFQSPLDFIARFSMENLFTFWRFVFSGKWRRQLNSPE</sequence>
<dbReference type="InterPro" id="IPR009305">
    <property type="entry name" value="Mpo1-like"/>
</dbReference>
<dbReference type="RefSeq" id="WP_014804387.1">
    <property type="nucleotide sequence ID" value="NC_018020.1"/>
</dbReference>
<evidence type="ECO:0000313" key="3">
    <source>
        <dbReference type="Proteomes" id="UP000006048"/>
    </source>
</evidence>
<protein>
    <recommendedName>
        <fullName evidence="4">Terminase</fullName>
    </recommendedName>
</protein>
<name>I4B9D0_TURPD</name>
<evidence type="ECO:0000256" key="1">
    <source>
        <dbReference type="SAM" id="Phobius"/>
    </source>
</evidence>
<proteinExistence type="predicted"/>
<organism evidence="2 3">
    <name type="scientific">Turneriella parva (strain ATCC BAA-1111 / DSM 21527 / NCTC 11395 / H)</name>
    <name type="common">Leptospira parva</name>
    <dbReference type="NCBI Taxonomy" id="869212"/>
    <lineage>
        <taxon>Bacteria</taxon>
        <taxon>Pseudomonadati</taxon>
        <taxon>Spirochaetota</taxon>
        <taxon>Spirochaetia</taxon>
        <taxon>Leptospirales</taxon>
        <taxon>Leptospiraceae</taxon>
        <taxon>Turneriella</taxon>
    </lineage>
</organism>
<keyword evidence="1" id="KW-0812">Transmembrane</keyword>
<dbReference type="Proteomes" id="UP000006048">
    <property type="component" value="Chromosome"/>
</dbReference>
<feature type="transmembrane region" description="Helical" evidence="1">
    <location>
        <begin position="53"/>
        <end position="71"/>
    </location>
</feature>
<evidence type="ECO:0000313" key="2">
    <source>
        <dbReference type="EMBL" id="AFM13887.1"/>
    </source>
</evidence>
<dbReference type="HOGENOM" id="CLU_2059357_0_0_12"/>
<keyword evidence="3" id="KW-1185">Reference proteome</keyword>
<dbReference type="Pfam" id="PF06127">
    <property type="entry name" value="Mpo1-like"/>
    <property type="match status" value="1"/>
</dbReference>
<evidence type="ECO:0008006" key="4">
    <source>
        <dbReference type="Google" id="ProtNLM"/>
    </source>
</evidence>
<dbReference type="KEGG" id="tpx:Turpa_3248"/>
<dbReference type="OrthoDB" id="574431at2"/>
<keyword evidence="1" id="KW-1133">Transmembrane helix</keyword>
<gene>
    <name evidence="2" type="ordered locus">Turpa_3248</name>
</gene>
<dbReference type="AlphaFoldDB" id="I4B9D0"/>
<reference evidence="2 3" key="1">
    <citation type="submission" date="2012-06" db="EMBL/GenBank/DDBJ databases">
        <title>The complete chromosome of genome of Turneriella parva DSM 21527.</title>
        <authorList>
            <consortium name="US DOE Joint Genome Institute (JGI-PGF)"/>
            <person name="Lucas S."/>
            <person name="Han J."/>
            <person name="Lapidus A."/>
            <person name="Bruce D."/>
            <person name="Goodwin L."/>
            <person name="Pitluck S."/>
            <person name="Peters L."/>
            <person name="Kyrpides N."/>
            <person name="Mavromatis K."/>
            <person name="Ivanova N."/>
            <person name="Mikhailova N."/>
            <person name="Chertkov O."/>
            <person name="Detter J.C."/>
            <person name="Tapia R."/>
            <person name="Han C."/>
            <person name="Land M."/>
            <person name="Hauser L."/>
            <person name="Markowitz V."/>
            <person name="Cheng J.-F."/>
            <person name="Hugenholtz P."/>
            <person name="Woyke T."/>
            <person name="Wu D."/>
            <person name="Gronow S."/>
            <person name="Wellnitz S."/>
            <person name="Brambilla E."/>
            <person name="Klenk H.-P."/>
            <person name="Eisen J.A."/>
        </authorList>
    </citation>
    <scope>NUCLEOTIDE SEQUENCE [LARGE SCALE GENOMIC DNA]</scope>
    <source>
        <strain evidence="3">ATCC BAA-1111 / DSM 21527 / NCTC 11395 / H</strain>
    </source>
</reference>
<accession>I4B9D0</accession>
<keyword evidence="1" id="KW-0472">Membrane</keyword>